<evidence type="ECO:0000259" key="1">
    <source>
        <dbReference type="Pfam" id="PF06985"/>
    </source>
</evidence>
<reference evidence="2" key="1">
    <citation type="journal article" date="2020" name="Stud. Mycol.">
        <title>101 Dothideomycetes genomes: a test case for predicting lifestyles and emergence of pathogens.</title>
        <authorList>
            <person name="Haridas S."/>
            <person name="Albert R."/>
            <person name="Binder M."/>
            <person name="Bloem J."/>
            <person name="Labutti K."/>
            <person name="Salamov A."/>
            <person name="Andreopoulos B."/>
            <person name="Baker S."/>
            <person name="Barry K."/>
            <person name="Bills G."/>
            <person name="Bluhm B."/>
            <person name="Cannon C."/>
            <person name="Castanera R."/>
            <person name="Culley D."/>
            <person name="Daum C."/>
            <person name="Ezra D."/>
            <person name="Gonzalez J."/>
            <person name="Henrissat B."/>
            <person name="Kuo A."/>
            <person name="Liang C."/>
            <person name="Lipzen A."/>
            <person name="Lutzoni F."/>
            <person name="Magnuson J."/>
            <person name="Mondo S."/>
            <person name="Nolan M."/>
            <person name="Ohm R."/>
            <person name="Pangilinan J."/>
            <person name="Park H.-J."/>
            <person name="Ramirez L."/>
            <person name="Alfaro M."/>
            <person name="Sun H."/>
            <person name="Tritt A."/>
            <person name="Yoshinaga Y."/>
            <person name="Zwiers L.-H."/>
            <person name="Turgeon B."/>
            <person name="Goodwin S."/>
            <person name="Spatafora J."/>
            <person name="Crous P."/>
            <person name="Grigoriev I."/>
        </authorList>
    </citation>
    <scope>NUCLEOTIDE SEQUENCE</scope>
    <source>
        <strain evidence="2">CBS 133067</strain>
    </source>
</reference>
<dbReference type="PANTHER" id="PTHR24148">
    <property type="entry name" value="ANKYRIN REPEAT DOMAIN-CONTAINING PROTEIN 39 HOMOLOG-RELATED"/>
    <property type="match status" value="1"/>
</dbReference>
<dbReference type="PANTHER" id="PTHR24148:SF64">
    <property type="entry name" value="HETEROKARYON INCOMPATIBILITY DOMAIN-CONTAINING PROTEIN"/>
    <property type="match status" value="1"/>
</dbReference>
<dbReference type="Proteomes" id="UP000799772">
    <property type="component" value="Unassembled WGS sequence"/>
</dbReference>
<keyword evidence="3" id="KW-1185">Reference proteome</keyword>
<sequence>MLLYFLVDSSSVSDDPTTLEIGGRRWWLTSEEVDASQQHPKDFICISYTWGTKRAPNPFDASKSVSSNTIPGLYAAIHQRPDCHRFWIDAFCVPSDPDQKRFTLASMGFIYSQAQEVIVVLSETSTLALEQMLISDTIDEAALEALESEPWITRAWTYQEVVNSYTLSFTCASPVPLPGASYNLVTAISGDTFLNRIGYTLSKLPMRSFEKAQAYPSLSAFEDLIVDWMTAAYQERSALQVMANMDRRVQERAEDHFYAMIGPMTADLASLSPEGNACEEFMALCERKGDYSFIYSLAARSEERTKTWRPSSEGDLPAILPWHCWGEKQPGHWEDGALYLDEMVVLKPGQLGDEGEKFIRGWLTAATEFGSEDIPVEDSMFYCLEQMGFKSHCRTVDSSAGYLFLCEDLSPDDNVTLLVSASLRWTFGAPGMARWETNGETKYTAGIFVGLIKQNETSTVKMI</sequence>
<dbReference type="EMBL" id="ML978132">
    <property type="protein sequence ID" value="KAF2095087.1"/>
    <property type="molecule type" value="Genomic_DNA"/>
</dbReference>
<organism evidence="2 3">
    <name type="scientific">Rhizodiscina lignyota</name>
    <dbReference type="NCBI Taxonomy" id="1504668"/>
    <lineage>
        <taxon>Eukaryota</taxon>
        <taxon>Fungi</taxon>
        <taxon>Dikarya</taxon>
        <taxon>Ascomycota</taxon>
        <taxon>Pezizomycotina</taxon>
        <taxon>Dothideomycetes</taxon>
        <taxon>Pleosporomycetidae</taxon>
        <taxon>Aulographales</taxon>
        <taxon>Rhizodiscinaceae</taxon>
        <taxon>Rhizodiscina</taxon>
    </lineage>
</organism>
<dbReference type="InterPro" id="IPR052895">
    <property type="entry name" value="HetReg/Transcr_Mod"/>
</dbReference>
<dbReference type="OrthoDB" id="6329284at2759"/>
<gene>
    <name evidence="2" type="ORF">NA57DRAFT_79575</name>
</gene>
<feature type="domain" description="Heterokaryon incompatibility" evidence="1">
    <location>
        <begin position="43"/>
        <end position="126"/>
    </location>
</feature>
<comment type="caution">
    <text evidence="2">The sequence shown here is derived from an EMBL/GenBank/DDBJ whole genome shotgun (WGS) entry which is preliminary data.</text>
</comment>
<dbReference type="AlphaFoldDB" id="A0A9P4IAP4"/>
<accession>A0A9P4IAP4</accession>
<dbReference type="Pfam" id="PF06985">
    <property type="entry name" value="HET"/>
    <property type="match status" value="1"/>
</dbReference>
<evidence type="ECO:0000313" key="2">
    <source>
        <dbReference type="EMBL" id="KAF2095087.1"/>
    </source>
</evidence>
<name>A0A9P4IAP4_9PEZI</name>
<dbReference type="InterPro" id="IPR010730">
    <property type="entry name" value="HET"/>
</dbReference>
<proteinExistence type="predicted"/>
<evidence type="ECO:0000313" key="3">
    <source>
        <dbReference type="Proteomes" id="UP000799772"/>
    </source>
</evidence>
<protein>
    <recommendedName>
        <fullName evidence="1">Heterokaryon incompatibility domain-containing protein</fullName>
    </recommendedName>
</protein>